<keyword evidence="2" id="KW-1185">Reference proteome</keyword>
<evidence type="ECO:0000313" key="2">
    <source>
        <dbReference type="Proteomes" id="UP001162156"/>
    </source>
</evidence>
<accession>A0AAV8XPH0</accession>
<evidence type="ECO:0000313" key="1">
    <source>
        <dbReference type="EMBL" id="KAJ8939950.1"/>
    </source>
</evidence>
<name>A0AAV8XPH0_9CUCU</name>
<gene>
    <name evidence="1" type="ORF">NQ314_010939</name>
</gene>
<dbReference type="EMBL" id="JANEYF010003030">
    <property type="protein sequence ID" value="KAJ8939950.1"/>
    <property type="molecule type" value="Genomic_DNA"/>
</dbReference>
<dbReference type="Proteomes" id="UP001162156">
    <property type="component" value="Unassembled WGS sequence"/>
</dbReference>
<comment type="caution">
    <text evidence="1">The sequence shown here is derived from an EMBL/GenBank/DDBJ whole genome shotgun (WGS) entry which is preliminary data.</text>
</comment>
<dbReference type="AlphaFoldDB" id="A0AAV8XPH0"/>
<organism evidence="1 2">
    <name type="scientific">Rhamnusium bicolor</name>
    <dbReference type="NCBI Taxonomy" id="1586634"/>
    <lineage>
        <taxon>Eukaryota</taxon>
        <taxon>Metazoa</taxon>
        <taxon>Ecdysozoa</taxon>
        <taxon>Arthropoda</taxon>
        <taxon>Hexapoda</taxon>
        <taxon>Insecta</taxon>
        <taxon>Pterygota</taxon>
        <taxon>Neoptera</taxon>
        <taxon>Endopterygota</taxon>
        <taxon>Coleoptera</taxon>
        <taxon>Polyphaga</taxon>
        <taxon>Cucujiformia</taxon>
        <taxon>Chrysomeloidea</taxon>
        <taxon>Cerambycidae</taxon>
        <taxon>Lepturinae</taxon>
        <taxon>Rhagiini</taxon>
        <taxon>Rhamnusium</taxon>
    </lineage>
</organism>
<proteinExistence type="predicted"/>
<sequence length="95" mass="10899">MLANRILDLFIFFIAKDVQIMVKLQIIQSDEEVHSLSQDMARLMCSDNSKDTLVSCTCKEGEEPVKAHSWIIKCRSTKLGNRLLAHTDEKNKVNY</sequence>
<protein>
    <submittedName>
        <fullName evidence="1">Uncharacterized protein</fullName>
    </submittedName>
</protein>
<reference evidence="1" key="1">
    <citation type="journal article" date="2023" name="Insect Mol. Biol.">
        <title>Genome sequencing provides insights into the evolution of gene families encoding plant cell wall-degrading enzymes in longhorned beetles.</title>
        <authorList>
            <person name="Shin N.R."/>
            <person name="Okamura Y."/>
            <person name="Kirsch R."/>
            <person name="Pauchet Y."/>
        </authorList>
    </citation>
    <scope>NUCLEOTIDE SEQUENCE</scope>
    <source>
        <strain evidence="1">RBIC_L_NR</strain>
    </source>
</reference>